<evidence type="ECO:0000256" key="6">
    <source>
        <dbReference type="ARBA" id="ARBA00022840"/>
    </source>
</evidence>
<evidence type="ECO:0000256" key="2">
    <source>
        <dbReference type="ARBA" id="ARBA00022553"/>
    </source>
</evidence>
<evidence type="ECO:0000259" key="13">
    <source>
        <dbReference type="PROSITE" id="PS50887"/>
    </source>
</evidence>
<dbReference type="Proteomes" id="UP001154240">
    <property type="component" value="Unassembled WGS sequence"/>
</dbReference>
<dbReference type="SMART" id="SM00091">
    <property type="entry name" value="PAS"/>
    <property type="match status" value="2"/>
</dbReference>
<dbReference type="InterPro" id="IPR000160">
    <property type="entry name" value="GGDEF_dom"/>
</dbReference>
<dbReference type="CDD" id="cd01948">
    <property type="entry name" value="EAL"/>
    <property type="match status" value="1"/>
</dbReference>
<dbReference type="PROSITE" id="PS50887">
    <property type="entry name" value="GGDEF"/>
    <property type="match status" value="1"/>
</dbReference>
<dbReference type="SUPFAM" id="SSF103190">
    <property type="entry name" value="Sensory domain-like"/>
    <property type="match status" value="1"/>
</dbReference>
<gene>
    <name evidence="14" type="ORF">OLX77_02910</name>
</gene>
<keyword evidence="8" id="KW-0175">Coiled coil</keyword>
<dbReference type="InterPro" id="IPR001610">
    <property type="entry name" value="PAC"/>
</dbReference>
<keyword evidence="3" id="KW-0808">Transferase</keyword>
<evidence type="ECO:0000313" key="14">
    <source>
        <dbReference type="EMBL" id="MDG4475108.1"/>
    </source>
</evidence>
<sequence>MSLLRQWKATLTVLGTILCLAGMFLFWGIRSRHNDFETRIGAEQHHVQALIDLTTKQTFLPYRLRLHSILTTRPQMVAAFAKGDRAGLLAQCLPLYEVLRQERLSLVNFHFYTPDNRSFLRVHQPEHYGDDLASRPMVVEVNSRHKPLAGYETGRGGFLYRIIQPVFDGETYLGAAEFGFKADRLVERAGALDSVHGAEMALLFDRVRWQGLEHESSPSVQDLGDQVLVQCCDNVFRRLPADFRFPEGSLVPQQIQGRWYVFDTSLALQDFKGETAARVALAIEVTRFVKGFNDFVWVSIILTLVVVLIAFLSLYFTFSLMHRELRATNLSLSSSKAELDRSFAELEKYRHNLEGLIVERTVDLAKINEDLNQEILERTRIEENLRRSEKSLAKAQNIARLGYWEWDVLKNNLVCSEQTYRLFGVGKRERTYSFEGFFQYVHPEDQPHLQVWLNTLLAGDFFGNTEFRIVRPDGVERNIHTEAEVKRDESGRAVQLMGIVQDITEAKHATRQLVLSDNVFENSIEGIVITDAEGVIQRINRAFSEITGYGEQEVIGQNPRVLKSERHEDEFFTGMWRALVEQGQWQGEIWNRRKDGEIYPQWLTITSIRDTYGTIVNYVGVFHDMTEIKMHEEQLRYQAHHDALTGLPNRVLFHDRLGVAMAHARRDANKVAVLFLDLDNFKRINDSLGHTVGDLLLKEVAVRLGHCLRESDSVARYGGDEFIVLLEGVEQEEDVLLAAQRIIDGLAPVVSLQGQDFYLTVSLGIAFYPEDGQDQDTLIKNADTAMYRAKESGKNTYRVFTPAMNKRVTEWLAVENSLRKAVDLQEFFLHYQPKVDLGTGRIVGVEALIRWRREDGEIVSPVDFIPMAEDTGLIVEIGDWVFAQACADLGEILGMGYGIKMSVNLSPRQFRQKDLVGKIRETLEQAGIAPEGLIFEITEGSVMENEGKALALLGGLREIGAGISIDDFGTGYSSLYYLKQLPIGELKIDRRFVKDIMGRGDNVAIVVAIIAMAKSLKMRVVAEGVETVEQLQFLRRHGCDEMQGFLFSKPVAKEALLEMLALGVQLDAAVYRKSQQQPLPFAETAGKQEGAVQAVSP</sequence>
<keyword evidence="9" id="KW-0472">Membrane</keyword>
<keyword evidence="5" id="KW-0418">Kinase</keyword>
<dbReference type="InterPro" id="IPR029150">
    <property type="entry name" value="dCache_3"/>
</dbReference>
<dbReference type="GO" id="GO:0016301">
    <property type="term" value="F:kinase activity"/>
    <property type="evidence" value="ECO:0007669"/>
    <property type="project" value="UniProtKB-KW"/>
</dbReference>
<dbReference type="NCBIfam" id="TIGR00254">
    <property type="entry name" value="GGDEF"/>
    <property type="match status" value="1"/>
</dbReference>
<dbReference type="Pfam" id="PF13426">
    <property type="entry name" value="PAS_9"/>
    <property type="match status" value="1"/>
</dbReference>
<dbReference type="NCBIfam" id="TIGR00229">
    <property type="entry name" value="sensory_box"/>
    <property type="match status" value="1"/>
</dbReference>
<feature type="transmembrane region" description="Helical" evidence="9">
    <location>
        <begin position="6"/>
        <end position="29"/>
    </location>
</feature>
<feature type="domain" description="GGDEF" evidence="13">
    <location>
        <begin position="669"/>
        <end position="802"/>
    </location>
</feature>
<dbReference type="SMART" id="SM00052">
    <property type="entry name" value="EAL"/>
    <property type="match status" value="1"/>
</dbReference>
<feature type="domain" description="PAS" evidence="10">
    <location>
        <begin position="519"/>
        <end position="558"/>
    </location>
</feature>
<dbReference type="Gene3D" id="3.20.20.450">
    <property type="entry name" value="EAL domain"/>
    <property type="match status" value="1"/>
</dbReference>
<keyword evidence="9" id="KW-1133">Transmembrane helix</keyword>
<name>A0A9X4MGI9_9BACT</name>
<dbReference type="InterPro" id="IPR043128">
    <property type="entry name" value="Rev_trsase/Diguanyl_cyclase"/>
</dbReference>
<dbReference type="Gene3D" id="3.30.70.270">
    <property type="match status" value="1"/>
</dbReference>
<evidence type="ECO:0000256" key="8">
    <source>
        <dbReference type="SAM" id="Coils"/>
    </source>
</evidence>
<organism evidence="14 15">
    <name type="scientific">Thiovibrio frasassiensis</name>
    <dbReference type="NCBI Taxonomy" id="2984131"/>
    <lineage>
        <taxon>Bacteria</taxon>
        <taxon>Pseudomonadati</taxon>
        <taxon>Thermodesulfobacteriota</taxon>
        <taxon>Desulfobulbia</taxon>
        <taxon>Desulfobulbales</taxon>
        <taxon>Thiovibrionaceae</taxon>
        <taxon>Thiovibrio</taxon>
    </lineage>
</organism>
<dbReference type="PANTHER" id="PTHR44757:SF2">
    <property type="entry name" value="BIOFILM ARCHITECTURE MAINTENANCE PROTEIN MBAA"/>
    <property type="match status" value="1"/>
</dbReference>
<dbReference type="SMART" id="SM00267">
    <property type="entry name" value="GGDEF"/>
    <property type="match status" value="1"/>
</dbReference>
<feature type="domain" description="EAL" evidence="12">
    <location>
        <begin position="811"/>
        <end position="1064"/>
    </location>
</feature>
<evidence type="ECO:0000256" key="7">
    <source>
        <dbReference type="ARBA" id="ARBA00023012"/>
    </source>
</evidence>
<dbReference type="Pfam" id="PF00990">
    <property type="entry name" value="GGDEF"/>
    <property type="match status" value="1"/>
</dbReference>
<dbReference type="FunFam" id="3.30.70.270:FF:000001">
    <property type="entry name" value="Diguanylate cyclase domain protein"/>
    <property type="match status" value="1"/>
</dbReference>
<feature type="transmembrane region" description="Helical" evidence="9">
    <location>
        <begin position="295"/>
        <end position="318"/>
    </location>
</feature>
<feature type="coiled-coil region" evidence="8">
    <location>
        <begin position="364"/>
        <end position="398"/>
    </location>
</feature>
<dbReference type="EMBL" id="JAPHEH010000001">
    <property type="protein sequence ID" value="MDG4475108.1"/>
    <property type="molecule type" value="Genomic_DNA"/>
</dbReference>
<dbReference type="GO" id="GO:0005524">
    <property type="term" value="F:ATP binding"/>
    <property type="evidence" value="ECO:0007669"/>
    <property type="project" value="UniProtKB-KW"/>
</dbReference>
<feature type="domain" description="PAC" evidence="11">
    <location>
        <begin position="463"/>
        <end position="515"/>
    </location>
</feature>
<dbReference type="GO" id="GO:0000160">
    <property type="term" value="P:phosphorelay signal transduction system"/>
    <property type="evidence" value="ECO:0007669"/>
    <property type="project" value="UniProtKB-KW"/>
</dbReference>
<reference evidence="14" key="2">
    <citation type="submission" date="2022-10" db="EMBL/GenBank/DDBJ databases">
        <authorList>
            <person name="Aronson H.S."/>
        </authorList>
    </citation>
    <scope>NUCLEOTIDE SEQUENCE</scope>
    <source>
        <strain evidence="14">RS19-109</strain>
    </source>
</reference>
<protein>
    <submittedName>
        <fullName evidence="14">EAL domain-containing protein</fullName>
    </submittedName>
</protein>
<keyword evidence="4" id="KW-0547">Nucleotide-binding</keyword>
<dbReference type="Gene3D" id="3.30.450.20">
    <property type="entry name" value="PAS domain"/>
    <property type="match status" value="2"/>
</dbReference>
<dbReference type="Pfam" id="PF00563">
    <property type="entry name" value="EAL"/>
    <property type="match status" value="1"/>
</dbReference>
<dbReference type="PROSITE" id="PS50112">
    <property type="entry name" value="PAS"/>
    <property type="match status" value="1"/>
</dbReference>
<dbReference type="InterPro" id="IPR035965">
    <property type="entry name" value="PAS-like_dom_sf"/>
</dbReference>
<comment type="caution">
    <text evidence="14">The sequence shown here is derived from an EMBL/GenBank/DDBJ whole genome shotgun (WGS) entry which is preliminary data.</text>
</comment>
<evidence type="ECO:0000256" key="3">
    <source>
        <dbReference type="ARBA" id="ARBA00022679"/>
    </source>
</evidence>
<dbReference type="SUPFAM" id="SSF55785">
    <property type="entry name" value="PYP-like sensor domain (PAS domain)"/>
    <property type="match status" value="2"/>
</dbReference>
<dbReference type="InterPro" id="IPR052155">
    <property type="entry name" value="Biofilm_reg_signaling"/>
</dbReference>
<dbReference type="InterPro" id="IPR000014">
    <property type="entry name" value="PAS"/>
</dbReference>
<evidence type="ECO:0000256" key="5">
    <source>
        <dbReference type="ARBA" id="ARBA00022777"/>
    </source>
</evidence>
<keyword evidence="2" id="KW-0597">Phosphoprotein</keyword>
<dbReference type="InterPro" id="IPR000700">
    <property type="entry name" value="PAS-assoc_C"/>
</dbReference>
<feature type="domain" description="PAC" evidence="11">
    <location>
        <begin position="585"/>
        <end position="637"/>
    </location>
</feature>
<evidence type="ECO:0000259" key="11">
    <source>
        <dbReference type="PROSITE" id="PS50113"/>
    </source>
</evidence>
<comment type="subcellular location">
    <subcellularLocation>
        <location evidence="1">Membrane</location>
    </subcellularLocation>
</comment>
<evidence type="ECO:0000259" key="10">
    <source>
        <dbReference type="PROSITE" id="PS50112"/>
    </source>
</evidence>
<evidence type="ECO:0000313" key="15">
    <source>
        <dbReference type="Proteomes" id="UP001154240"/>
    </source>
</evidence>
<dbReference type="SUPFAM" id="SSF55073">
    <property type="entry name" value="Nucleotide cyclase"/>
    <property type="match status" value="1"/>
</dbReference>
<reference evidence="14" key="1">
    <citation type="journal article" date="2022" name="bioRxiv">
        <title>Thiovibrio frasassiensisgen. nov., sp. nov., an autotrophic, elemental sulfur disproportionating bacterium isolated from sulfidic karst sediment, and proposal of Thiovibrionaceae fam. nov.</title>
        <authorList>
            <person name="Aronson H."/>
            <person name="Thomas C."/>
            <person name="Bhattacharyya M."/>
            <person name="Eckstein S."/>
            <person name="Jensen S."/>
            <person name="Barco R."/>
            <person name="Macalady J."/>
            <person name="Amend J."/>
        </authorList>
    </citation>
    <scope>NUCLEOTIDE SEQUENCE</scope>
    <source>
        <strain evidence="14">RS19-109</strain>
    </source>
</reference>
<evidence type="ECO:0000259" key="12">
    <source>
        <dbReference type="PROSITE" id="PS50883"/>
    </source>
</evidence>
<dbReference type="SUPFAM" id="SSF141868">
    <property type="entry name" value="EAL domain-like"/>
    <property type="match status" value="1"/>
</dbReference>
<keyword evidence="15" id="KW-1185">Reference proteome</keyword>
<dbReference type="Gene3D" id="2.10.70.100">
    <property type="match status" value="1"/>
</dbReference>
<dbReference type="PROSITE" id="PS50113">
    <property type="entry name" value="PAC"/>
    <property type="match status" value="2"/>
</dbReference>
<proteinExistence type="predicted"/>
<dbReference type="InterPro" id="IPR035919">
    <property type="entry name" value="EAL_sf"/>
</dbReference>
<dbReference type="InterPro" id="IPR029151">
    <property type="entry name" value="Sensor-like_sf"/>
</dbReference>
<keyword evidence="6" id="KW-0067">ATP-binding</keyword>
<accession>A0A9X4MGI9</accession>
<dbReference type="PROSITE" id="PS50883">
    <property type="entry name" value="EAL"/>
    <property type="match status" value="1"/>
</dbReference>
<dbReference type="InterPro" id="IPR013655">
    <property type="entry name" value="PAS_fold_3"/>
</dbReference>
<evidence type="ECO:0000256" key="9">
    <source>
        <dbReference type="SAM" id="Phobius"/>
    </source>
</evidence>
<dbReference type="InterPro" id="IPR001633">
    <property type="entry name" value="EAL_dom"/>
</dbReference>
<dbReference type="GO" id="GO:0016020">
    <property type="term" value="C:membrane"/>
    <property type="evidence" value="ECO:0007669"/>
    <property type="project" value="UniProtKB-SubCell"/>
</dbReference>
<dbReference type="SMART" id="SM00086">
    <property type="entry name" value="PAC"/>
    <property type="match status" value="2"/>
</dbReference>
<dbReference type="AlphaFoldDB" id="A0A9X4MGI9"/>
<dbReference type="InterPro" id="IPR029787">
    <property type="entry name" value="Nucleotide_cyclase"/>
</dbReference>
<evidence type="ECO:0000256" key="1">
    <source>
        <dbReference type="ARBA" id="ARBA00004370"/>
    </source>
</evidence>
<dbReference type="CDD" id="cd00130">
    <property type="entry name" value="PAS"/>
    <property type="match status" value="2"/>
</dbReference>
<keyword evidence="7" id="KW-0902">Two-component regulatory system</keyword>
<dbReference type="PANTHER" id="PTHR44757">
    <property type="entry name" value="DIGUANYLATE CYCLASE DGCP"/>
    <property type="match status" value="1"/>
</dbReference>
<dbReference type="RefSeq" id="WP_307632084.1">
    <property type="nucleotide sequence ID" value="NZ_JAPHEH010000001.1"/>
</dbReference>
<dbReference type="Pfam" id="PF14827">
    <property type="entry name" value="dCache_3"/>
    <property type="match status" value="1"/>
</dbReference>
<dbReference type="Pfam" id="PF08447">
    <property type="entry name" value="PAS_3"/>
    <property type="match status" value="1"/>
</dbReference>
<keyword evidence="9" id="KW-0812">Transmembrane</keyword>
<dbReference type="CDD" id="cd01949">
    <property type="entry name" value="GGDEF"/>
    <property type="match status" value="1"/>
</dbReference>
<evidence type="ECO:0000256" key="4">
    <source>
        <dbReference type="ARBA" id="ARBA00022741"/>
    </source>
</evidence>